<accession>A0A0K2GJZ3</accession>
<keyword evidence="5 15" id="KW-0328">Glycosyltransferase</keyword>
<dbReference type="EC" id="2.4.1.12" evidence="2"/>
<evidence type="ECO:0000256" key="11">
    <source>
        <dbReference type="ARBA" id="ARBA00048682"/>
    </source>
</evidence>
<dbReference type="InterPro" id="IPR050321">
    <property type="entry name" value="Glycosyltr_2/OpgH_subfam"/>
</dbReference>
<evidence type="ECO:0000256" key="10">
    <source>
        <dbReference type="ARBA" id="ARBA00023136"/>
    </source>
</evidence>
<evidence type="ECO:0000256" key="9">
    <source>
        <dbReference type="ARBA" id="ARBA00022989"/>
    </source>
</evidence>
<dbReference type="Gene3D" id="3.90.550.10">
    <property type="entry name" value="Spore Coat Polysaccharide Biosynthesis Protein SpsA, Chain A"/>
    <property type="match status" value="1"/>
</dbReference>
<dbReference type="Proteomes" id="UP000069205">
    <property type="component" value="Chromosome"/>
</dbReference>
<feature type="transmembrane region" description="Helical" evidence="12">
    <location>
        <begin position="66"/>
        <end position="87"/>
    </location>
</feature>
<keyword evidence="4" id="KW-0997">Cell inner membrane</keyword>
<evidence type="ECO:0000256" key="6">
    <source>
        <dbReference type="ARBA" id="ARBA00022679"/>
    </source>
</evidence>
<dbReference type="GO" id="GO:0035438">
    <property type="term" value="F:cyclic-di-GMP binding"/>
    <property type="evidence" value="ECO:0007669"/>
    <property type="project" value="InterPro"/>
</dbReference>
<reference evidence="15 16" key="1">
    <citation type="journal article" date="2015" name="Proc. Natl. Acad. Sci. U.S.A.">
        <title>Expanded metabolic versatility of ubiquitous nitrite-oxidizing bacteria from the genus Nitrospira.</title>
        <authorList>
            <person name="Koch H."/>
            <person name="Lucker S."/>
            <person name="Albertsen M."/>
            <person name="Kitzinger K."/>
            <person name="Herbold C."/>
            <person name="Spieck E."/>
            <person name="Nielsen P.H."/>
            <person name="Wagner M."/>
            <person name="Daims H."/>
        </authorList>
    </citation>
    <scope>NUCLEOTIDE SEQUENCE [LARGE SCALE GENOMIC DNA]</scope>
    <source>
        <strain evidence="15 16">NSP M-1</strain>
    </source>
</reference>
<evidence type="ECO:0000313" key="16">
    <source>
        <dbReference type="Proteomes" id="UP000069205"/>
    </source>
</evidence>
<evidence type="ECO:0000256" key="1">
    <source>
        <dbReference type="ARBA" id="ARBA00004429"/>
    </source>
</evidence>
<dbReference type="InterPro" id="IPR001173">
    <property type="entry name" value="Glyco_trans_2-like"/>
</dbReference>
<evidence type="ECO:0000256" key="5">
    <source>
        <dbReference type="ARBA" id="ARBA00022676"/>
    </source>
</evidence>
<dbReference type="PATRIC" id="fig|42253.5.peg.4745"/>
<name>A0A0K2GJZ3_NITMO</name>
<keyword evidence="10 12" id="KW-0472">Membrane</keyword>
<dbReference type="SUPFAM" id="SSF53448">
    <property type="entry name" value="Nucleotide-diphospho-sugar transferases"/>
    <property type="match status" value="1"/>
</dbReference>
<dbReference type="GO" id="GO:0005886">
    <property type="term" value="C:plasma membrane"/>
    <property type="evidence" value="ECO:0007669"/>
    <property type="project" value="UniProtKB-SubCell"/>
</dbReference>
<dbReference type="PANTHER" id="PTHR43867:SF2">
    <property type="entry name" value="CELLULOSE SYNTHASE CATALYTIC SUBUNIT A [UDP-FORMING]"/>
    <property type="match status" value="1"/>
</dbReference>
<keyword evidence="9 12" id="KW-1133">Transmembrane helix</keyword>
<feature type="transmembrane region" description="Helical" evidence="12">
    <location>
        <begin position="423"/>
        <end position="441"/>
    </location>
</feature>
<feature type="domain" description="PilZ" evidence="13">
    <location>
        <begin position="526"/>
        <end position="625"/>
    </location>
</feature>
<evidence type="ECO:0000256" key="12">
    <source>
        <dbReference type="SAM" id="Phobius"/>
    </source>
</evidence>
<keyword evidence="8" id="KW-0135">Cellulose biosynthesis</keyword>
<keyword evidence="6 15" id="KW-0808">Transferase</keyword>
<proteinExistence type="predicted"/>
<evidence type="ECO:0000256" key="4">
    <source>
        <dbReference type="ARBA" id="ARBA00022519"/>
    </source>
</evidence>
<dbReference type="GO" id="GO:0016760">
    <property type="term" value="F:cellulose synthase (UDP-forming) activity"/>
    <property type="evidence" value="ECO:0007669"/>
    <property type="project" value="UniProtKB-EC"/>
</dbReference>
<keyword evidence="7 12" id="KW-0812">Transmembrane</keyword>
<dbReference type="PRINTS" id="PR01439">
    <property type="entry name" value="CELLSNTHASEA"/>
</dbReference>
<evidence type="ECO:0000259" key="13">
    <source>
        <dbReference type="Pfam" id="PF07238"/>
    </source>
</evidence>
<feature type="transmembrane region" description="Helical" evidence="12">
    <location>
        <begin position="35"/>
        <end position="54"/>
    </location>
</feature>
<keyword evidence="16" id="KW-1185">Reference proteome</keyword>
<protein>
    <recommendedName>
        <fullName evidence="2">cellulose synthase (UDP-forming)</fullName>
        <ecNumber evidence="2">2.4.1.12</ecNumber>
    </recommendedName>
</protein>
<evidence type="ECO:0000259" key="14">
    <source>
        <dbReference type="Pfam" id="PF13632"/>
    </source>
</evidence>
<dbReference type="KEGG" id="nmv:NITMOv2_4811"/>
<feature type="transmembrane region" description="Helical" evidence="12">
    <location>
        <begin position="469"/>
        <end position="487"/>
    </location>
</feature>
<gene>
    <name evidence="15" type="primary">bcsA</name>
    <name evidence="15" type="ORF">NITMOv2_4811</name>
</gene>
<dbReference type="Pfam" id="PF07238">
    <property type="entry name" value="PilZ"/>
    <property type="match status" value="1"/>
</dbReference>
<evidence type="ECO:0000313" key="15">
    <source>
        <dbReference type="EMBL" id="ALA61179.1"/>
    </source>
</evidence>
<dbReference type="PANTHER" id="PTHR43867">
    <property type="entry name" value="CELLULOSE SYNTHASE CATALYTIC SUBUNIT A [UDP-FORMING]"/>
    <property type="match status" value="1"/>
</dbReference>
<sequence length="761" mass="84873">MALVDLFFSVPVAAGLSGLALLAIAVLLRRNTSRRVVLALSLLLYGRYILWRLLYTLPTDDLPSLLVGGAVFLAELYGFFQFCFFTFQSWSPTDRRPAPITRYPTVDIMVTVVDEPLTLLRHTLLGCLAQAYPADKFRIHVLDDGHRADAQRLAAALGCGYLRRPDRPRHAKAGNLNHALRHTSGELVAVFDVDHVPARTFLTETVGFFDDPRVAIVQTPHHFYNPDIFQRNLRVGGQVMNEQALFFRALQAGRDAHNSAFFAGSGGLFRRKPLEEIGGFQTQTITEDIHTSMELHAKGYRSCYLNRVLSAGLMPETFEGYLKQRKRWAMGCIQVLLRDNPLTKRGLTLAQRLDYFGSIFYFFFGVPRLICLTAPLASLLFGIPPLKADPAPLTFHFLSFFLASAWVMRPASRGSRNPFWSDVYEIAMCFALSFVALKALVAPRKERPFEVTPKGQRILKSTVSELSLVWPHLIVLGLLAAGLVLGARRLYLGAGDAGLPVSLLWGGVNLLLLGIATFVASEQPQGRRAFRLQRDFAGELLVDGDGIPARVLNLSEDGAAVVLPQPVLTAASSISLLLISPRGAPMRLTGRVVRQRRLPDGTVQTGLQFVNLDEATRRALADKMFGDAADWENDYRVQPGVAGSLRSLVRALTAPWRSFAWERRRTLRMPAGARCRWRTPEQLLIGRLEDMSFTGVSARFASAPNGALAGSLLELHQMTLKVSPVAIVRRWGHTRVRFRVESIEQGADRWRVWHEARWRST</sequence>
<evidence type="ECO:0000256" key="3">
    <source>
        <dbReference type="ARBA" id="ARBA00022475"/>
    </source>
</evidence>
<feature type="transmembrane region" description="Helical" evidence="12">
    <location>
        <begin position="6"/>
        <end position="28"/>
    </location>
</feature>
<organism evidence="15 16">
    <name type="scientific">Nitrospira moscoviensis</name>
    <dbReference type="NCBI Taxonomy" id="42253"/>
    <lineage>
        <taxon>Bacteria</taxon>
        <taxon>Pseudomonadati</taxon>
        <taxon>Nitrospirota</taxon>
        <taxon>Nitrospiria</taxon>
        <taxon>Nitrospirales</taxon>
        <taxon>Nitrospiraceae</taxon>
        <taxon>Nitrospira</taxon>
    </lineage>
</organism>
<dbReference type="Pfam" id="PF13632">
    <property type="entry name" value="Glyco_trans_2_3"/>
    <property type="match status" value="1"/>
</dbReference>
<feature type="transmembrane region" description="Helical" evidence="12">
    <location>
        <begin position="393"/>
        <end position="411"/>
    </location>
</feature>
<evidence type="ECO:0000256" key="2">
    <source>
        <dbReference type="ARBA" id="ARBA00012539"/>
    </source>
</evidence>
<evidence type="ECO:0000256" key="8">
    <source>
        <dbReference type="ARBA" id="ARBA00022916"/>
    </source>
</evidence>
<dbReference type="InterPro" id="IPR003919">
    <property type="entry name" value="Cell_synth_A"/>
</dbReference>
<feature type="transmembrane region" description="Helical" evidence="12">
    <location>
        <begin position="359"/>
        <end position="381"/>
    </location>
</feature>
<evidence type="ECO:0000256" key="7">
    <source>
        <dbReference type="ARBA" id="ARBA00022692"/>
    </source>
</evidence>
<dbReference type="AlphaFoldDB" id="A0A0K2GJZ3"/>
<feature type="transmembrane region" description="Helical" evidence="12">
    <location>
        <begin position="499"/>
        <end position="520"/>
    </location>
</feature>
<dbReference type="SUPFAM" id="SSF141371">
    <property type="entry name" value="PilZ domain-like"/>
    <property type="match status" value="1"/>
</dbReference>
<dbReference type="CDD" id="cd06421">
    <property type="entry name" value="CESA_CelA_like"/>
    <property type="match status" value="1"/>
</dbReference>
<keyword evidence="3" id="KW-1003">Cell membrane</keyword>
<dbReference type="GO" id="GO:0006011">
    <property type="term" value="P:UDP-alpha-D-glucose metabolic process"/>
    <property type="evidence" value="ECO:0007669"/>
    <property type="project" value="InterPro"/>
</dbReference>
<dbReference type="EMBL" id="CP011801">
    <property type="protein sequence ID" value="ALA61179.1"/>
    <property type="molecule type" value="Genomic_DNA"/>
</dbReference>
<feature type="domain" description="Glycosyltransferase 2-like" evidence="14">
    <location>
        <begin position="188"/>
        <end position="393"/>
    </location>
</feature>
<comment type="catalytic activity">
    <reaction evidence="11">
        <text>[(1-&gt;4)-beta-D-glucosyl](n) + UDP-alpha-D-glucose = [(1-&gt;4)-beta-D-glucosyl](n+1) + UDP + H(+)</text>
        <dbReference type="Rhea" id="RHEA:19929"/>
        <dbReference type="Rhea" id="RHEA-COMP:10033"/>
        <dbReference type="Rhea" id="RHEA-COMP:10034"/>
        <dbReference type="ChEBI" id="CHEBI:15378"/>
        <dbReference type="ChEBI" id="CHEBI:18246"/>
        <dbReference type="ChEBI" id="CHEBI:58223"/>
        <dbReference type="ChEBI" id="CHEBI:58885"/>
        <dbReference type="EC" id="2.4.1.12"/>
    </reaction>
</comment>
<dbReference type="GO" id="GO:0030244">
    <property type="term" value="P:cellulose biosynthetic process"/>
    <property type="evidence" value="ECO:0007669"/>
    <property type="project" value="UniProtKB-KW"/>
</dbReference>
<dbReference type="InterPro" id="IPR029044">
    <property type="entry name" value="Nucleotide-diphossugar_trans"/>
</dbReference>
<dbReference type="STRING" id="42253.NITMOv2_4811"/>
<comment type="subcellular location">
    <subcellularLocation>
        <location evidence="1">Cell inner membrane</location>
        <topology evidence="1">Multi-pass membrane protein</topology>
    </subcellularLocation>
</comment>
<dbReference type="InterPro" id="IPR009875">
    <property type="entry name" value="PilZ_domain"/>
</dbReference>
<dbReference type="Gene3D" id="2.40.10.220">
    <property type="entry name" value="predicted glycosyltransferase like domains"/>
    <property type="match status" value="1"/>
</dbReference>